<evidence type="ECO:0000259" key="4">
    <source>
        <dbReference type="Pfam" id="PF23409"/>
    </source>
</evidence>
<gene>
    <name evidence="6" type="ORF">Ctob_010875</name>
</gene>
<organism evidence="6 7">
    <name type="scientific">Chrysochromulina tobinii</name>
    <dbReference type="NCBI Taxonomy" id="1460289"/>
    <lineage>
        <taxon>Eukaryota</taxon>
        <taxon>Haptista</taxon>
        <taxon>Haptophyta</taxon>
        <taxon>Prymnesiophyceae</taxon>
        <taxon>Prymnesiales</taxon>
        <taxon>Chrysochromulinaceae</taxon>
        <taxon>Chrysochromulina</taxon>
    </lineage>
</organism>
<evidence type="ECO:0000313" key="7">
    <source>
        <dbReference type="Proteomes" id="UP000037460"/>
    </source>
</evidence>
<evidence type="ECO:0000259" key="5">
    <source>
        <dbReference type="Pfam" id="PF23414"/>
    </source>
</evidence>
<dbReference type="SUPFAM" id="SSF50978">
    <property type="entry name" value="WD40 repeat-like"/>
    <property type="match status" value="1"/>
</dbReference>
<dbReference type="InterPro" id="IPR036322">
    <property type="entry name" value="WD40_repeat_dom_sf"/>
</dbReference>
<comment type="caution">
    <text evidence="6">The sequence shown here is derived from an EMBL/GenBank/DDBJ whole genome shotgun (WGS) entry which is preliminary data.</text>
</comment>
<evidence type="ECO:0000313" key="6">
    <source>
        <dbReference type="EMBL" id="KOO35196.1"/>
    </source>
</evidence>
<dbReference type="Gene3D" id="2.130.10.10">
    <property type="entry name" value="YVTN repeat-like/Quinoprotein amine dehydrogenase"/>
    <property type="match status" value="2"/>
</dbReference>
<dbReference type="PANTHER" id="PTHR13720:SF33">
    <property type="entry name" value="HELP DOMAIN-CONTAINING PROTEIN"/>
    <property type="match status" value="1"/>
</dbReference>
<feature type="repeat" description="WD" evidence="3">
    <location>
        <begin position="335"/>
        <end position="376"/>
    </location>
</feature>
<keyword evidence="2" id="KW-0677">Repeat</keyword>
<feature type="repeat" description="WD" evidence="3">
    <location>
        <begin position="613"/>
        <end position="655"/>
    </location>
</feature>
<evidence type="ECO:0000256" key="1">
    <source>
        <dbReference type="ARBA" id="ARBA00022574"/>
    </source>
</evidence>
<proteinExistence type="predicted"/>
<feature type="domain" description="EML-like first beta-propeller" evidence="4">
    <location>
        <begin position="1"/>
        <end position="245"/>
    </location>
</feature>
<dbReference type="EMBL" id="JWZX01000953">
    <property type="protein sequence ID" value="KOO35196.1"/>
    <property type="molecule type" value="Genomic_DNA"/>
</dbReference>
<dbReference type="OrthoDB" id="47802at2759"/>
<keyword evidence="7" id="KW-1185">Reference proteome</keyword>
<dbReference type="Pfam" id="PF23414">
    <property type="entry name" value="Beta-prop_EML_2"/>
    <property type="match status" value="1"/>
</dbReference>
<dbReference type="SMART" id="SM00320">
    <property type="entry name" value="WD40"/>
    <property type="match status" value="8"/>
</dbReference>
<dbReference type="AlphaFoldDB" id="A0A0M0K8L5"/>
<dbReference type="InterPro" id="IPR015943">
    <property type="entry name" value="WD40/YVTN_repeat-like_dom_sf"/>
</dbReference>
<reference evidence="7" key="1">
    <citation type="journal article" date="2015" name="PLoS Genet.">
        <title>Genome Sequence and Transcriptome Analyses of Chrysochromulina tobin: Metabolic Tools for Enhanced Algal Fitness in the Prominent Order Prymnesiales (Haptophyceae).</title>
        <authorList>
            <person name="Hovde B.T."/>
            <person name="Deodato C.R."/>
            <person name="Hunsperger H.M."/>
            <person name="Ryken S.A."/>
            <person name="Yost W."/>
            <person name="Jha R.K."/>
            <person name="Patterson J."/>
            <person name="Monnat R.J. Jr."/>
            <person name="Barlow S.B."/>
            <person name="Starkenburg S.R."/>
            <person name="Cattolico R.A."/>
        </authorList>
    </citation>
    <scope>NUCLEOTIDE SEQUENCE</scope>
    <source>
        <strain evidence="7">CCMP291</strain>
    </source>
</reference>
<protein>
    <submittedName>
        <fullName evidence="6">Echinoderm microtubule-associated 6</fullName>
    </submittedName>
</protein>
<feature type="domain" description="EML-like second beta-propeller" evidence="5">
    <location>
        <begin position="343"/>
        <end position="647"/>
    </location>
</feature>
<dbReference type="InterPro" id="IPR055442">
    <property type="entry name" value="Beta-prop_EML-like_2nd"/>
</dbReference>
<sequence length="655" mass="72880">MGHDDDITALDMHPQKVLVCTGQMGKDPKVLVWSSVPDRKGSRNLPCLCKISGDHRRAVIGVSFSSSGEYLATMGKDNNRTVFIYKWGKDKKLEDMRVGFDKGHNDDVYQIAYNPVTDHIVAVGRKFIRFFGIKEGVEEAPGDSKDAKISAHESKIWAKKGVFGKVGACDLMAVAFGTDGVTYCGSATGYIFRFAEQAMDVAVLAHPVMAEHSREQCKVTALWYDPWKHVLVSSGDDGWLHLWEPHTWDPHAPKQWPNYKPLKSYDLNQWVTPELQGPPLKNDDGELEKAHPKRGRPAAAHSLCGDEKGNLLVGTVCNEIYEVTFDSAEAPFCYVQGHYEETWGLATHPRKQEFCTAAEDMTLRVWDLDNRSLRAMAKIDGPIRCVCYSPDGQYIAVGLGSSKGKAKGTTEGKWLVLESEDLGLAFEPDHTRHERVADLKFSPDGRWIAVGNADNFIDVYEAPQGGKAEGAKFRKVAELRGHSSFVTHLDWSTDSRSLQSNCGAHELLYWQLWDTVPGTKPPQYRWRPHQEKTSSTMRNAKWATQSCTFGWALRGIWPEGADGTDINACARTNRKPGDEAVTEPCLVATADDYGKVKLFRYPCIVPRAACRVYGGHSSHVTNISFTWSNDRVITTGGSDCAVFQWKVETEGALGK</sequence>
<dbReference type="Proteomes" id="UP000037460">
    <property type="component" value="Unassembled WGS sequence"/>
</dbReference>
<evidence type="ECO:0000256" key="3">
    <source>
        <dbReference type="PROSITE-ProRule" id="PRU00221"/>
    </source>
</evidence>
<evidence type="ECO:0000256" key="2">
    <source>
        <dbReference type="ARBA" id="ARBA00022737"/>
    </source>
</evidence>
<name>A0A0M0K8L5_9EUKA</name>
<dbReference type="InterPro" id="IPR055439">
    <property type="entry name" value="Beta-prop_EML_1st"/>
</dbReference>
<keyword evidence="1 3" id="KW-0853">WD repeat</keyword>
<dbReference type="PROSITE" id="PS50082">
    <property type="entry name" value="WD_REPEATS_2"/>
    <property type="match status" value="2"/>
</dbReference>
<dbReference type="PROSITE" id="PS50294">
    <property type="entry name" value="WD_REPEATS_REGION"/>
    <property type="match status" value="2"/>
</dbReference>
<dbReference type="Pfam" id="PF23409">
    <property type="entry name" value="Beta-prop_EML"/>
    <property type="match status" value="1"/>
</dbReference>
<accession>A0A0M0K8L5</accession>
<dbReference type="InterPro" id="IPR050630">
    <property type="entry name" value="WD_repeat_EMAP"/>
</dbReference>
<dbReference type="GO" id="GO:0008017">
    <property type="term" value="F:microtubule binding"/>
    <property type="evidence" value="ECO:0007669"/>
    <property type="project" value="TreeGrafter"/>
</dbReference>
<dbReference type="InterPro" id="IPR001680">
    <property type="entry name" value="WD40_rpt"/>
</dbReference>
<dbReference type="FunFam" id="2.130.10.10:FF:000320">
    <property type="entry name" value="echinoderm microtubule-associated protein-like 6"/>
    <property type="match status" value="1"/>
</dbReference>
<dbReference type="PANTHER" id="PTHR13720">
    <property type="entry name" value="WD-40 REPEAT PROTEIN"/>
    <property type="match status" value="1"/>
</dbReference>